<accession>A0ACC3AQW6</accession>
<keyword evidence="2" id="KW-1185">Reference proteome</keyword>
<dbReference type="Proteomes" id="UP001177260">
    <property type="component" value="Unassembled WGS sequence"/>
</dbReference>
<proteinExistence type="predicted"/>
<organism evidence="1 2">
    <name type="scientific">Aspergillus melleus</name>
    <dbReference type="NCBI Taxonomy" id="138277"/>
    <lineage>
        <taxon>Eukaryota</taxon>
        <taxon>Fungi</taxon>
        <taxon>Dikarya</taxon>
        <taxon>Ascomycota</taxon>
        <taxon>Pezizomycotina</taxon>
        <taxon>Eurotiomycetes</taxon>
        <taxon>Eurotiomycetidae</taxon>
        <taxon>Eurotiales</taxon>
        <taxon>Aspergillaceae</taxon>
        <taxon>Aspergillus</taxon>
        <taxon>Aspergillus subgen. Circumdati</taxon>
    </lineage>
</organism>
<protein>
    <submittedName>
        <fullName evidence="1">Uncharacterized protein</fullName>
    </submittedName>
</protein>
<evidence type="ECO:0000313" key="1">
    <source>
        <dbReference type="EMBL" id="KAK1139856.1"/>
    </source>
</evidence>
<evidence type="ECO:0000313" key="2">
    <source>
        <dbReference type="Proteomes" id="UP001177260"/>
    </source>
</evidence>
<dbReference type="EMBL" id="JAOPJF010000096">
    <property type="protein sequence ID" value="KAK1139856.1"/>
    <property type="molecule type" value="Genomic_DNA"/>
</dbReference>
<sequence>MYANEGGKRAEAAQPLIQGSESMVNLDCDLGYDKQIPYAHDTEYTSSNETHADYMWDSLNIDPMIIAPTLEWAESMNLPASWVFPWDPNRRIYFVKVFHQLHCLKVMRRSFHDLRTDGESPIPVGHVEHCLDSLRQDLMCAADDTPMPSLELLNGSGEGQMMQCKDFDKIVAWTQAPERNACYKRLITSDYRPIVHSIERYAFCPADSPHFAAMSRYFEEHGHYADPFAE</sequence>
<reference evidence="1 2" key="1">
    <citation type="journal article" date="2023" name="ACS Omega">
        <title>Identification of the Neoaspergillic Acid Biosynthesis Gene Cluster by Establishing an In Vitro CRISPR-Ribonucleoprotein Genetic System in Aspergillus melleus.</title>
        <authorList>
            <person name="Yuan B."/>
            <person name="Grau M.F."/>
            <person name="Murata R.M."/>
            <person name="Torok T."/>
            <person name="Venkateswaran K."/>
            <person name="Stajich J.E."/>
            <person name="Wang C.C.C."/>
        </authorList>
    </citation>
    <scope>NUCLEOTIDE SEQUENCE [LARGE SCALE GENOMIC DNA]</scope>
    <source>
        <strain evidence="1 2">IMV 1140</strain>
    </source>
</reference>
<gene>
    <name evidence="1" type="ORF">N8T08_011101</name>
</gene>
<comment type="caution">
    <text evidence="1">The sequence shown here is derived from an EMBL/GenBank/DDBJ whole genome shotgun (WGS) entry which is preliminary data.</text>
</comment>
<name>A0ACC3AQW6_9EURO</name>